<name>A0A165RLZ0_9AGAM</name>
<dbReference type="AlphaFoldDB" id="A0A165RLZ0"/>
<evidence type="ECO:0000313" key="4">
    <source>
        <dbReference type="Proteomes" id="UP000076761"/>
    </source>
</evidence>
<protein>
    <submittedName>
        <fullName evidence="3">S-adenosyl-L-methionine-dependent methyltransferase</fullName>
    </submittedName>
</protein>
<accession>A0A165RLZ0</accession>
<feature type="region of interest" description="Disordered" evidence="2">
    <location>
        <begin position="1"/>
        <end position="21"/>
    </location>
</feature>
<dbReference type="Pfam" id="PF13489">
    <property type="entry name" value="Methyltransf_23"/>
    <property type="match status" value="1"/>
</dbReference>
<keyword evidence="3" id="KW-0489">Methyltransferase</keyword>
<evidence type="ECO:0000256" key="1">
    <source>
        <dbReference type="ARBA" id="ARBA00022679"/>
    </source>
</evidence>
<keyword evidence="4" id="KW-1185">Reference proteome</keyword>
<dbReference type="GO" id="GO:0032259">
    <property type="term" value="P:methylation"/>
    <property type="evidence" value="ECO:0007669"/>
    <property type="project" value="UniProtKB-KW"/>
</dbReference>
<proteinExistence type="predicted"/>
<dbReference type="OrthoDB" id="3647at2759"/>
<dbReference type="CDD" id="cd02440">
    <property type="entry name" value="AdoMet_MTases"/>
    <property type="match status" value="1"/>
</dbReference>
<reference evidence="3 4" key="1">
    <citation type="journal article" date="2016" name="Mol. Biol. Evol.">
        <title>Comparative Genomics of Early-Diverging Mushroom-Forming Fungi Provides Insights into the Origins of Lignocellulose Decay Capabilities.</title>
        <authorList>
            <person name="Nagy L.G."/>
            <person name="Riley R."/>
            <person name="Tritt A."/>
            <person name="Adam C."/>
            <person name="Daum C."/>
            <person name="Floudas D."/>
            <person name="Sun H."/>
            <person name="Yadav J.S."/>
            <person name="Pangilinan J."/>
            <person name="Larsson K.H."/>
            <person name="Matsuura K."/>
            <person name="Barry K."/>
            <person name="Labutti K."/>
            <person name="Kuo R."/>
            <person name="Ohm R.A."/>
            <person name="Bhattacharya S.S."/>
            <person name="Shirouzu T."/>
            <person name="Yoshinaga Y."/>
            <person name="Martin F.M."/>
            <person name="Grigoriev I.V."/>
            <person name="Hibbett D.S."/>
        </authorList>
    </citation>
    <scope>NUCLEOTIDE SEQUENCE [LARGE SCALE GENOMIC DNA]</scope>
    <source>
        <strain evidence="3 4">HHB14362 ss-1</strain>
    </source>
</reference>
<dbReference type="SUPFAM" id="SSF53335">
    <property type="entry name" value="S-adenosyl-L-methionine-dependent methyltransferases"/>
    <property type="match status" value="1"/>
</dbReference>
<feature type="compositionally biased region" description="Basic residues" evidence="2">
    <location>
        <begin position="8"/>
        <end position="21"/>
    </location>
</feature>
<keyword evidence="1 3" id="KW-0808">Transferase</keyword>
<dbReference type="Proteomes" id="UP000076761">
    <property type="component" value="Unassembled WGS sequence"/>
</dbReference>
<organism evidence="3 4">
    <name type="scientific">Neolentinus lepideus HHB14362 ss-1</name>
    <dbReference type="NCBI Taxonomy" id="1314782"/>
    <lineage>
        <taxon>Eukaryota</taxon>
        <taxon>Fungi</taxon>
        <taxon>Dikarya</taxon>
        <taxon>Basidiomycota</taxon>
        <taxon>Agaricomycotina</taxon>
        <taxon>Agaricomycetes</taxon>
        <taxon>Gloeophyllales</taxon>
        <taxon>Gloeophyllaceae</taxon>
        <taxon>Neolentinus</taxon>
    </lineage>
</organism>
<dbReference type="EMBL" id="KV425580">
    <property type="protein sequence ID" value="KZT24010.1"/>
    <property type="molecule type" value="Genomic_DNA"/>
</dbReference>
<dbReference type="GO" id="GO:0008168">
    <property type="term" value="F:methyltransferase activity"/>
    <property type="evidence" value="ECO:0007669"/>
    <property type="project" value="UniProtKB-KW"/>
</dbReference>
<evidence type="ECO:0000256" key="2">
    <source>
        <dbReference type="SAM" id="MobiDB-lite"/>
    </source>
</evidence>
<dbReference type="InterPro" id="IPR029063">
    <property type="entry name" value="SAM-dependent_MTases_sf"/>
</dbReference>
<evidence type="ECO:0000313" key="3">
    <source>
        <dbReference type="EMBL" id="KZT24010.1"/>
    </source>
</evidence>
<sequence>MSDAASSGHRHQHGHEHAHRHNQSLVEFNQQYFDENAAKYDDLPGAVQLTTKIGDAILKKYQFDENSTTVMDYACGTGLASRCLAPYTKKIVGVDISQGMVNQYNLRVSNQGIPPEEMQAVRIELKGEEGELDSIKFDVIVCSMAYHHFADINDTTRILVSFLKPGGRLMVADLLKDESGRAIIPEQFQHVSSHHGYAPDELKVIFEEQGLTDFDWEQVANFKVHGIDGKALLAIGVKPAASIAL</sequence>
<dbReference type="PANTHER" id="PTHR43861:SF3">
    <property type="entry name" value="PUTATIVE (AFU_ORTHOLOGUE AFUA_2G14390)-RELATED"/>
    <property type="match status" value="1"/>
</dbReference>
<gene>
    <name evidence="3" type="ORF">NEOLEDRAFT_1179535</name>
</gene>
<dbReference type="STRING" id="1314782.A0A165RLZ0"/>
<dbReference type="InParanoid" id="A0A165RLZ0"/>
<dbReference type="Gene3D" id="3.40.50.150">
    <property type="entry name" value="Vaccinia Virus protein VP39"/>
    <property type="match status" value="1"/>
</dbReference>
<dbReference type="PANTHER" id="PTHR43861">
    <property type="entry name" value="TRANS-ACONITATE 2-METHYLTRANSFERASE-RELATED"/>
    <property type="match status" value="1"/>
</dbReference>